<comment type="caution">
    <text evidence="1">The sequence shown here is derived from an EMBL/GenBank/DDBJ whole genome shotgun (WGS) entry which is preliminary data.</text>
</comment>
<reference evidence="2" key="1">
    <citation type="journal article" date="2015" name="Nat. Genet.">
        <title>The genome and transcriptome of the zoonotic hookworm Ancylostoma ceylanicum identify infection-specific gene families.</title>
        <authorList>
            <person name="Schwarz E.M."/>
            <person name="Hu Y."/>
            <person name="Antoshechkin I."/>
            <person name="Miller M.M."/>
            <person name="Sternberg P.W."/>
            <person name="Aroian R.V."/>
        </authorList>
    </citation>
    <scope>NUCLEOTIDE SEQUENCE</scope>
    <source>
        <strain evidence="2">HY135</strain>
    </source>
</reference>
<sequence length="103" mass="11645">MRSFAVFSTANLLIAKAVICCGHVVMALNRFTAFYLPIKQEQLYIHCCRLFNMLFEFLPKSKKIRIQKCAPRETSVPLCSCFLISVLYRSGPLNPGVSLVRTA</sequence>
<accession>A0A016S2K4</accession>
<dbReference type="AlphaFoldDB" id="A0A016S2K4"/>
<dbReference type="EMBL" id="JARK01001644">
    <property type="protein sequence ID" value="EYB84875.1"/>
    <property type="molecule type" value="Genomic_DNA"/>
</dbReference>
<protein>
    <submittedName>
        <fullName evidence="1">Uncharacterized protein</fullName>
    </submittedName>
</protein>
<gene>
    <name evidence="1" type="primary">Acey_s0308.g2050</name>
    <name evidence="1" type="ORF">Y032_0308g2050</name>
</gene>
<evidence type="ECO:0000313" key="2">
    <source>
        <dbReference type="Proteomes" id="UP000024635"/>
    </source>
</evidence>
<keyword evidence="2" id="KW-1185">Reference proteome</keyword>
<proteinExistence type="predicted"/>
<name>A0A016S2K4_9BILA</name>
<dbReference type="Proteomes" id="UP000024635">
    <property type="component" value="Unassembled WGS sequence"/>
</dbReference>
<evidence type="ECO:0000313" key="1">
    <source>
        <dbReference type="EMBL" id="EYB84875.1"/>
    </source>
</evidence>
<organism evidence="1 2">
    <name type="scientific">Ancylostoma ceylanicum</name>
    <dbReference type="NCBI Taxonomy" id="53326"/>
    <lineage>
        <taxon>Eukaryota</taxon>
        <taxon>Metazoa</taxon>
        <taxon>Ecdysozoa</taxon>
        <taxon>Nematoda</taxon>
        <taxon>Chromadorea</taxon>
        <taxon>Rhabditida</taxon>
        <taxon>Rhabditina</taxon>
        <taxon>Rhabditomorpha</taxon>
        <taxon>Strongyloidea</taxon>
        <taxon>Ancylostomatidae</taxon>
        <taxon>Ancylostomatinae</taxon>
        <taxon>Ancylostoma</taxon>
    </lineage>
</organism>